<dbReference type="InterPro" id="IPR025490">
    <property type="entry name" value="RqcP"/>
</dbReference>
<dbReference type="Pfam" id="PF01479">
    <property type="entry name" value="S4"/>
    <property type="match status" value="1"/>
</dbReference>
<keyword evidence="4" id="KW-0648">Protein biosynthesis</keyword>
<dbReference type="InterPro" id="IPR002942">
    <property type="entry name" value="S4_RNA-bd"/>
</dbReference>
<accession>A0A2X3BER9</accession>
<dbReference type="PIRSF" id="PIRSF038881">
    <property type="entry name" value="RNAbp_HP1423"/>
    <property type="match status" value="1"/>
</dbReference>
<sequence>MRIDAFMNATNIVKRRSIAQDMCENKVVSINNQIAKSSRLVKVGDVITLQFLEYQKQYEVLAIPQTKSIPKSKMQDFVKEIPTSK</sequence>
<feature type="domain" description="RNA-binding S4" evidence="6">
    <location>
        <begin position="1"/>
        <end position="56"/>
    </location>
</feature>
<evidence type="ECO:0000256" key="1">
    <source>
        <dbReference type="ARBA" id="ARBA00022555"/>
    </source>
</evidence>
<organism evidence="7 8">
    <name type="scientific">Helicobacter fennelliae</name>
    <dbReference type="NCBI Taxonomy" id="215"/>
    <lineage>
        <taxon>Bacteria</taxon>
        <taxon>Pseudomonadati</taxon>
        <taxon>Campylobacterota</taxon>
        <taxon>Epsilonproteobacteria</taxon>
        <taxon>Campylobacterales</taxon>
        <taxon>Helicobacteraceae</taxon>
        <taxon>Helicobacter</taxon>
    </lineage>
</organism>
<evidence type="ECO:0000259" key="6">
    <source>
        <dbReference type="SMART" id="SM00363"/>
    </source>
</evidence>
<keyword evidence="2" id="KW-0699">rRNA-binding</keyword>
<dbReference type="GO" id="GO:0000049">
    <property type="term" value="F:tRNA binding"/>
    <property type="evidence" value="ECO:0007669"/>
    <property type="project" value="UniProtKB-KW"/>
</dbReference>
<evidence type="ECO:0000313" key="8">
    <source>
        <dbReference type="Proteomes" id="UP000250166"/>
    </source>
</evidence>
<name>A0A2X3BER9_9HELI</name>
<gene>
    <name evidence="7" type="ORF">NCTC13102_01587</name>
</gene>
<dbReference type="PROSITE" id="PS50889">
    <property type="entry name" value="S4"/>
    <property type="match status" value="1"/>
</dbReference>
<dbReference type="SMART" id="SM00363">
    <property type="entry name" value="S4"/>
    <property type="match status" value="1"/>
</dbReference>
<dbReference type="EMBL" id="UAWL01000006">
    <property type="protein sequence ID" value="SQB99113.1"/>
    <property type="molecule type" value="Genomic_DNA"/>
</dbReference>
<dbReference type="RefSeq" id="WP_023948589.1">
    <property type="nucleotide sequence ID" value="NZ_JAERIV010000002.1"/>
</dbReference>
<dbReference type="Proteomes" id="UP000250166">
    <property type="component" value="Unassembled WGS sequence"/>
</dbReference>
<dbReference type="AlphaFoldDB" id="A0A2X3BER9"/>
<evidence type="ECO:0000256" key="2">
    <source>
        <dbReference type="ARBA" id="ARBA00022730"/>
    </source>
</evidence>
<dbReference type="SUPFAM" id="SSF55174">
    <property type="entry name" value="Alpha-L RNA-binding motif"/>
    <property type="match status" value="1"/>
</dbReference>
<evidence type="ECO:0000313" key="7">
    <source>
        <dbReference type="EMBL" id="SQB99113.1"/>
    </source>
</evidence>
<dbReference type="GO" id="GO:0006412">
    <property type="term" value="P:translation"/>
    <property type="evidence" value="ECO:0007669"/>
    <property type="project" value="UniProtKB-KW"/>
</dbReference>
<dbReference type="GO" id="GO:0019843">
    <property type="term" value="F:rRNA binding"/>
    <property type="evidence" value="ECO:0007669"/>
    <property type="project" value="UniProtKB-KW"/>
</dbReference>
<evidence type="ECO:0000256" key="4">
    <source>
        <dbReference type="ARBA" id="ARBA00022917"/>
    </source>
</evidence>
<dbReference type="Gene3D" id="3.10.290.10">
    <property type="entry name" value="RNA-binding S4 domain"/>
    <property type="match status" value="1"/>
</dbReference>
<proteinExistence type="predicted"/>
<dbReference type="InterPro" id="IPR036986">
    <property type="entry name" value="S4_RNA-bd_sf"/>
</dbReference>
<protein>
    <submittedName>
        <fullName evidence="7">S4 domain-containing protein</fullName>
    </submittedName>
</protein>
<reference evidence="7 8" key="1">
    <citation type="submission" date="2018-06" db="EMBL/GenBank/DDBJ databases">
        <authorList>
            <consortium name="Pathogen Informatics"/>
            <person name="Doyle S."/>
        </authorList>
    </citation>
    <scope>NUCLEOTIDE SEQUENCE [LARGE SCALE GENOMIC DNA]</scope>
    <source>
        <strain evidence="7 8">NCTC13102</strain>
    </source>
</reference>
<evidence type="ECO:0000256" key="5">
    <source>
        <dbReference type="PROSITE-ProRule" id="PRU00182"/>
    </source>
</evidence>
<evidence type="ECO:0000256" key="3">
    <source>
        <dbReference type="ARBA" id="ARBA00022884"/>
    </source>
</evidence>
<dbReference type="CDD" id="cd00165">
    <property type="entry name" value="S4"/>
    <property type="match status" value="1"/>
</dbReference>
<keyword evidence="1" id="KW-0820">tRNA-binding</keyword>
<keyword evidence="3 5" id="KW-0694">RNA-binding</keyword>